<dbReference type="EMBL" id="CAFBMS010000021">
    <property type="protein sequence ID" value="CAB4914804.1"/>
    <property type="molecule type" value="Genomic_DNA"/>
</dbReference>
<organism evidence="3">
    <name type="scientific">freshwater metagenome</name>
    <dbReference type="NCBI Taxonomy" id="449393"/>
    <lineage>
        <taxon>unclassified sequences</taxon>
        <taxon>metagenomes</taxon>
        <taxon>ecological metagenomes</taxon>
    </lineage>
</organism>
<dbReference type="GO" id="GO:0010181">
    <property type="term" value="F:FMN binding"/>
    <property type="evidence" value="ECO:0007669"/>
    <property type="project" value="InterPro"/>
</dbReference>
<dbReference type="AlphaFoldDB" id="A0A6J7H589"/>
<protein>
    <submittedName>
        <fullName evidence="3">Unannotated protein</fullName>
    </submittedName>
</protein>
<reference evidence="3" key="1">
    <citation type="submission" date="2020-05" db="EMBL/GenBank/DDBJ databases">
        <authorList>
            <person name="Chiriac C."/>
            <person name="Salcher M."/>
            <person name="Ghai R."/>
            <person name="Kavagutti S V."/>
        </authorList>
    </citation>
    <scope>NUCLEOTIDE SEQUENCE</scope>
</reference>
<dbReference type="Pfam" id="PF04205">
    <property type="entry name" value="FMN_bind"/>
    <property type="match status" value="1"/>
</dbReference>
<accession>A0A6J7H589</accession>
<feature type="domain" description="FMN-binding" evidence="2">
    <location>
        <begin position="104"/>
        <end position="179"/>
    </location>
</feature>
<gene>
    <name evidence="3" type="ORF">UFOPK3614_00525</name>
</gene>
<sequence>MRRALLIAGGTIGGLGAVLTITPPNLGSTTSIAGGIPQTDPSATPSASATATSQPTTKPTKKPTTKPSTKPTASASATATPAPTATQPSAAAGGSFTGDAINMRYGVVQVKITVQNGKITDAQAVRAPTGSNDRYTQKAVPLLRQQTIAAQSANIQGVSGASYTSYAWYQSLTSAIAKAGL</sequence>
<evidence type="ECO:0000313" key="3">
    <source>
        <dbReference type="EMBL" id="CAB4914804.1"/>
    </source>
</evidence>
<evidence type="ECO:0000256" key="1">
    <source>
        <dbReference type="SAM" id="MobiDB-lite"/>
    </source>
</evidence>
<dbReference type="SMART" id="SM00900">
    <property type="entry name" value="FMN_bind"/>
    <property type="match status" value="1"/>
</dbReference>
<dbReference type="Gene3D" id="3.90.1010.20">
    <property type="match status" value="1"/>
</dbReference>
<feature type="compositionally biased region" description="Low complexity" evidence="1">
    <location>
        <begin position="65"/>
        <end position="92"/>
    </location>
</feature>
<evidence type="ECO:0000259" key="2">
    <source>
        <dbReference type="SMART" id="SM00900"/>
    </source>
</evidence>
<feature type="compositionally biased region" description="Low complexity" evidence="1">
    <location>
        <begin position="41"/>
        <end position="58"/>
    </location>
</feature>
<dbReference type="GO" id="GO:0016020">
    <property type="term" value="C:membrane"/>
    <property type="evidence" value="ECO:0007669"/>
    <property type="project" value="InterPro"/>
</dbReference>
<proteinExistence type="predicted"/>
<name>A0A6J7H589_9ZZZZ</name>
<feature type="region of interest" description="Disordered" evidence="1">
    <location>
        <begin position="30"/>
        <end position="92"/>
    </location>
</feature>
<dbReference type="InterPro" id="IPR007329">
    <property type="entry name" value="FMN-bd"/>
</dbReference>